<keyword evidence="3" id="KW-1185">Reference proteome</keyword>
<name>A0AAP0EGL9_9MAGN</name>
<evidence type="ECO:0000313" key="3">
    <source>
        <dbReference type="Proteomes" id="UP001420932"/>
    </source>
</evidence>
<dbReference type="Proteomes" id="UP001420932">
    <property type="component" value="Unassembled WGS sequence"/>
</dbReference>
<dbReference type="AlphaFoldDB" id="A0AAP0EGL9"/>
<reference evidence="2 3" key="1">
    <citation type="submission" date="2024-01" db="EMBL/GenBank/DDBJ databases">
        <title>Genome assemblies of Stephania.</title>
        <authorList>
            <person name="Yang L."/>
        </authorList>
    </citation>
    <scope>NUCLEOTIDE SEQUENCE [LARGE SCALE GENOMIC DNA]</scope>
    <source>
        <strain evidence="2">YNDBR</strain>
        <tissue evidence="2">Leaf</tissue>
    </source>
</reference>
<comment type="caution">
    <text evidence="2">The sequence shown here is derived from an EMBL/GenBank/DDBJ whole genome shotgun (WGS) entry which is preliminary data.</text>
</comment>
<proteinExistence type="predicted"/>
<feature type="compositionally biased region" description="Polar residues" evidence="1">
    <location>
        <begin position="173"/>
        <end position="184"/>
    </location>
</feature>
<sequence length="375" mass="42465">MVFLGVLKSHRRYSLLRHHTTSPTLPTSLKGATKLLFPYYSFQTRFSTSTQLDVVEEPTEPNWARSENADLGRIPRNSNLGKKPLHVLFRSAIGISGNQEYSDCSDDECVVEGGKSTVIEEFKKKLRKLEKDVKMLKGNSMREESEQSPKKAEIESSPPKPKSLYSLFASPEGDSSSSNQVKMESSGDTKGFKGFSREMASLVGLLYEKGYLKNANFLRSKHLNLSCFSSYYSLSFVRAAAEKFGEDHQEIAKYLSRDHLMRITLFGCPSKERRTAFAAKRLRAFYNIKEDIVCRPCKLRCSCKVANQTVGRKIHDLHLKDVIRVLVRYALEKIDIPDEVKSSVEILLKEVVNLSKEQLNPTSDGLDSIQVNKQF</sequence>
<evidence type="ECO:0000313" key="2">
    <source>
        <dbReference type="EMBL" id="KAK9093116.1"/>
    </source>
</evidence>
<feature type="region of interest" description="Disordered" evidence="1">
    <location>
        <begin position="136"/>
        <end position="189"/>
    </location>
</feature>
<protein>
    <submittedName>
        <fullName evidence="2">Uncharacterized protein</fullName>
    </submittedName>
</protein>
<organism evidence="2 3">
    <name type="scientific">Stephania yunnanensis</name>
    <dbReference type="NCBI Taxonomy" id="152371"/>
    <lineage>
        <taxon>Eukaryota</taxon>
        <taxon>Viridiplantae</taxon>
        <taxon>Streptophyta</taxon>
        <taxon>Embryophyta</taxon>
        <taxon>Tracheophyta</taxon>
        <taxon>Spermatophyta</taxon>
        <taxon>Magnoliopsida</taxon>
        <taxon>Ranunculales</taxon>
        <taxon>Menispermaceae</taxon>
        <taxon>Menispermoideae</taxon>
        <taxon>Cissampelideae</taxon>
        <taxon>Stephania</taxon>
    </lineage>
</organism>
<accession>A0AAP0EGL9</accession>
<dbReference type="EMBL" id="JBBNAF010000012">
    <property type="protein sequence ID" value="KAK9093116.1"/>
    <property type="molecule type" value="Genomic_DNA"/>
</dbReference>
<evidence type="ECO:0000256" key="1">
    <source>
        <dbReference type="SAM" id="MobiDB-lite"/>
    </source>
</evidence>
<feature type="compositionally biased region" description="Basic and acidic residues" evidence="1">
    <location>
        <begin position="136"/>
        <end position="154"/>
    </location>
</feature>
<gene>
    <name evidence="2" type="ORF">Syun_028027</name>
</gene>